<organism evidence="1">
    <name type="scientific">uncultured marine bacterium MedDCM-OCT-S05-C362</name>
    <dbReference type="NCBI Taxonomy" id="743066"/>
    <lineage>
        <taxon>Bacteria</taxon>
        <taxon>environmental samples</taxon>
    </lineage>
</organism>
<accession>D6PDM6</accession>
<name>D6PDM6_9BACT</name>
<protein>
    <submittedName>
        <fullName evidence="1">Uncharacterized protein</fullName>
    </submittedName>
</protein>
<dbReference type="AlphaFoldDB" id="D6PDM6"/>
<reference evidence="1" key="1">
    <citation type="journal article" date="2010" name="ISME J.">
        <title>Metagenome of the Mediterranean deep chlorophyll maximum studied by direct and fosmid library 454 pyrosequencing.</title>
        <authorList>
            <person name="Ghai R."/>
            <person name="Martin-Cuadrado A.B."/>
            <person name="Molto A.G."/>
            <person name="Heredia I.G."/>
            <person name="Cabrera R."/>
            <person name="Martin J."/>
            <person name="Verdu M."/>
            <person name="Deschamps P."/>
            <person name="Moreira D."/>
            <person name="Lopez-Garcia P."/>
            <person name="Mira A."/>
            <person name="Rodriguez-Valera F."/>
        </authorList>
    </citation>
    <scope>NUCLEOTIDE SEQUENCE</scope>
</reference>
<sequence>MVEIKIARVPGLADWWADPKPSNDCFPSWIKDLRKDKLADDKLNMSDCLPAIEAMLQGIIIEFPATMTFEYLADHPKLGKMIACDHKGYPIMGGHEFSQYKGAEFQDFHVVKVGLPWVIEVPKGYSCLLLRRSTDQGMPRLSAYRALYVVIAIITW</sequence>
<evidence type="ECO:0000313" key="1">
    <source>
        <dbReference type="EMBL" id="ADD93827.1"/>
    </source>
</evidence>
<dbReference type="EMBL" id="GU942998">
    <property type="protein sequence ID" value="ADD93827.1"/>
    <property type="molecule type" value="Genomic_DNA"/>
</dbReference>
<proteinExistence type="predicted"/>